<keyword evidence="1" id="KW-0812">Transmembrane</keyword>
<dbReference type="AlphaFoldDB" id="A0A6C0AR34"/>
<evidence type="ECO:0000313" key="2">
    <source>
        <dbReference type="EMBL" id="QHS81880.1"/>
    </source>
</evidence>
<protein>
    <submittedName>
        <fullName evidence="2">Uncharacterized protein</fullName>
    </submittedName>
</protein>
<organism evidence="2">
    <name type="scientific">viral metagenome</name>
    <dbReference type="NCBI Taxonomy" id="1070528"/>
    <lineage>
        <taxon>unclassified sequences</taxon>
        <taxon>metagenomes</taxon>
        <taxon>organismal metagenomes</taxon>
    </lineage>
</organism>
<feature type="transmembrane region" description="Helical" evidence="1">
    <location>
        <begin position="91"/>
        <end position="109"/>
    </location>
</feature>
<evidence type="ECO:0000256" key="1">
    <source>
        <dbReference type="SAM" id="Phobius"/>
    </source>
</evidence>
<feature type="transmembrane region" description="Helical" evidence="1">
    <location>
        <begin position="156"/>
        <end position="175"/>
    </location>
</feature>
<feature type="transmembrane region" description="Helical" evidence="1">
    <location>
        <begin position="44"/>
        <end position="70"/>
    </location>
</feature>
<name>A0A6C0AR34_9ZZZZ</name>
<keyword evidence="1" id="KW-0472">Membrane</keyword>
<keyword evidence="1" id="KW-1133">Transmembrane helix</keyword>
<accession>A0A6C0AR34</accession>
<feature type="transmembrane region" description="Helical" evidence="1">
    <location>
        <begin position="129"/>
        <end position="147"/>
    </location>
</feature>
<dbReference type="EMBL" id="MN740760">
    <property type="protein sequence ID" value="QHS81880.1"/>
    <property type="molecule type" value="Genomic_DNA"/>
</dbReference>
<reference evidence="2" key="1">
    <citation type="journal article" date="2020" name="Nature">
        <title>Giant virus diversity and host interactions through global metagenomics.</title>
        <authorList>
            <person name="Schulz F."/>
            <person name="Roux S."/>
            <person name="Paez-Espino D."/>
            <person name="Jungbluth S."/>
            <person name="Walsh D.A."/>
            <person name="Denef V.J."/>
            <person name="McMahon K.D."/>
            <person name="Konstantinidis K.T."/>
            <person name="Eloe-Fadrosh E.A."/>
            <person name="Kyrpides N.C."/>
            <person name="Woyke T."/>
        </authorList>
    </citation>
    <scope>NUCLEOTIDE SEQUENCE</scope>
    <source>
        <strain evidence="2">GVMAG-S-1101164-72</strain>
    </source>
</reference>
<feature type="transmembrane region" description="Helical" evidence="1">
    <location>
        <begin position="187"/>
        <end position="206"/>
    </location>
</feature>
<proteinExistence type="predicted"/>
<sequence length="227" mass="25558">MNFLYGLLAFLSGTLFKLFDDISDVPEVKGFFGPDITELIKVTLIGFLTILSLHDITYLVILIAISVGFWTADKFLYNETLPYEHKGIDEPFWWAGLAYIGILAVYTFITDPAPYYDLLDLSYAKNILLFTNIILGVIACHAESYLFPEETSTLKTLTRVSALPLFVILIGYGLFDNVHVYEGMTLTYITGLAYTITSVVIKIILLNSSKAVNEKSYLLEKLYSILK</sequence>